<dbReference type="InterPro" id="IPR010662">
    <property type="entry name" value="RBBP9/YdeN"/>
</dbReference>
<dbReference type="OrthoDB" id="9804993at2"/>
<name>K0K3U1_SACES</name>
<dbReference type="HOGENOM" id="CLU_088863_2_2_11"/>
<organism evidence="1 2">
    <name type="scientific">Saccharothrix espanaensis (strain ATCC 51144 / DSM 44229 / JCM 9112 / NBRC 15066 / NRRL 15764)</name>
    <dbReference type="NCBI Taxonomy" id="1179773"/>
    <lineage>
        <taxon>Bacteria</taxon>
        <taxon>Bacillati</taxon>
        <taxon>Actinomycetota</taxon>
        <taxon>Actinomycetes</taxon>
        <taxon>Pseudonocardiales</taxon>
        <taxon>Pseudonocardiaceae</taxon>
        <taxon>Saccharothrix</taxon>
    </lineage>
</organism>
<dbReference type="GO" id="GO:0016787">
    <property type="term" value="F:hydrolase activity"/>
    <property type="evidence" value="ECO:0007669"/>
    <property type="project" value="InterPro"/>
</dbReference>
<proteinExistence type="predicted"/>
<dbReference type="BioCyc" id="SESP1179773:BN6_RS37245-MONOMER"/>
<reference evidence="1 2" key="1">
    <citation type="journal article" date="2012" name="BMC Genomics">
        <title>Complete genome sequence of Saccharothrix espanaensis DSM 44229T and comparison to the other completely sequenced Pseudonocardiaceae.</title>
        <authorList>
            <person name="Strobel T."/>
            <person name="Al-Dilaimi A."/>
            <person name="Blom J."/>
            <person name="Gessner A."/>
            <person name="Kalinowski J."/>
            <person name="Luzhetska M."/>
            <person name="Puhler A."/>
            <person name="Szczepanowski R."/>
            <person name="Bechthold A."/>
            <person name="Ruckert C."/>
        </authorList>
    </citation>
    <scope>NUCLEOTIDE SEQUENCE [LARGE SCALE GENOMIC DNA]</scope>
    <source>
        <strain evidence="2">ATCC 51144 / DSM 44229 / JCM 9112 / NBRC 15066 / NRRL 15764</strain>
    </source>
</reference>
<dbReference type="STRING" id="1179773.BN6_77040"/>
<dbReference type="PATRIC" id="fig|1179773.3.peg.7780"/>
<dbReference type="EMBL" id="HE804045">
    <property type="protein sequence ID" value="CCH34925.1"/>
    <property type="molecule type" value="Genomic_DNA"/>
</dbReference>
<dbReference type="AlphaFoldDB" id="K0K3U1"/>
<keyword evidence="2" id="KW-1185">Reference proteome</keyword>
<gene>
    <name evidence="1" type="ordered locus">BN6_77040</name>
</gene>
<dbReference type="KEGG" id="sesp:BN6_77040"/>
<dbReference type="SUPFAM" id="SSF53474">
    <property type="entry name" value="alpha/beta-Hydrolases"/>
    <property type="match status" value="1"/>
</dbReference>
<evidence type="ECO:0000313" key="2">
    <source>
        <dbReference type="Proteomes" id="UP000006281"/>
    </source>
</evidence>
<protein>
    <recommendedName>
        <fullName evidence="3">Alpha/beta hydrolase</fullName>
    </recommendedName>
</protein>
<accession>K0K3U1</accession>
<sequence length="192" mass="20500">MAAMTVLFVDGWFGPDPGDWQELWSRDLPGSARVVQDDWNTPERGAWVRRLDEAVAGCAEPPVLVAHSLGVLTVAHWAAGAQAANTRAVDTRTAVGGRVVRGALLVTPADVEHNPDPAIRGFAPLPTATLPFPAVLAASSTDRWMTPERAKHFADAWGARLVDLGEVGHLTVAEGPGTWPQGRDLLDSLLPH</sequence>
<dbReference type="eggNOG" id="COG3545">
    <property type="taxonomic scope" value="Bacteria"/>
</dbReference>
<evidence type="ECO:0000313" key="1">
    <source>
        <dbReference type="EMBL" id="CCH34925.1"/>
    </source>
</evidence>
<dbReference type="InterPro" id="IPR029058">
    <property type="entry name" value="AB_hydrolase_fold"/>
</dbReference>
<dbReference type="Proteomes" id="UP000006281">
    <property type="component" value="Chromosome"/>
</dbReference>
<dbReference type="Gene3D" id="3.40.50.1820">
    <property type="entry name" value="alpha/beta hydrolase"/>
    <property type="match status" value="1"/>
</dbReference>
<dbReference type="Pfam" id="PF06821">
    <property type="entry name" value="Ser_hydrolase"/>
    <property type="match status" value="1"/>
</dbReference>
<evidence type="ECO:0008006" key="3">
    <source>
        <dbReference type="Google" id="ProtNLM"/>
    </source>
</evidence>